<organism evidence="1 2">
    <name type="scientific">Effusibacillus lacus</name>
    <dbReference type="NCBI Taxonomy" id="1348429"/>
    <lineage>
        <taxon>Bacteria</taxon>
        <taxon>Bacillati</taxon>
        <taxon>Bacillota</taxon>
        <taxon>Bacilli</taxon>
        <taxon>Bacillales</taxon>
        <taxon>Alicyclobacillaceae</taxon>
        <taxon>Effusibacillus</taxon>
    </lineage>
</organism>
<protein>
    <submittedName>
        <fullName evidence="1">Uncharacterized protein</fullName>
    </submittedName>
</protein>
<dbReference type="AlphaFoldDB" id="A0A292YT29"/>
<evidence type="ECO:0000313" key="1">
    <source>
        <dbReference type="EMBL" id="GAX91923.1"/>
    </source>
</evidence>
<reference evidence="2" key="1">
    <citation type="submission" date="2017-07" db="EMBL/GenBank/DDBJ databases">
        <title>Draft genome sequence of Effusibacillus lacus strain skLN1.</title>
        <authorList>
            <person name="Watanabe M."/>
            <person name="Kojima H."/>
            <person name="Fukui M."/>
        </authorList>
    </citation>
    <scope>NUCLEOTIDE SEQUENCE [LARGE SCALE GENOMIC DNA]</scope>
    <source>
        <strain evidence="2">skLN1</strain>
    </source>
</reference>
<name>A0A292YT29_9BACL</name>
<dbReference type="RefSeq" id="WP_131927646.1">
    <property type="nucleotide sequence ID" value="NZ_BDUF01000109.1"/>
</dbReference>
<dbReference type="OrthoDB" id="9921392at2"/>
<accession>A0A292YT29</accession>
<sequence>MQTVETLPFDDWFRTRKGFVGIRNEYGGISVYQYESQNNVKHNWFIQRDVALAMYDELRLYLEH</sequence>
<comment type="caution">
    <text evidence="1">The sequence shown here is derived from an EMBL/GenBank/DDBJ whole genome shotgun (WGS) entry which is preliminary data.</text>
</comment>
<gene>
    <name evidence="1" type="ORF">EFBL_3614</name>
</gene>
<keyword evidence="2" id="KW-1185">Reference proteome</keyword>
<dbReference type="Proteomes" id="UP000217785">
    <property type="component" value="Unassembled WGS sequence"/>
</dbReference>
<dbReference type="EMBL" id="BDUF01000109">
    <property type="protein sequence ID" value="GAX91923.1"/>
    <property type="molecule type" value="Genomic_DNA"/>
</dbReference>
<proteinExistence type="predicted"/>
<evidence type="ECO:0000313" key="2">
    <source>
        <dbReference type="Proteomes" id="UP000217785"/>
    </source>
</evidence>